<dbReference type="RefSeq" id="WP_076604295.1">
    <property type="nucleotide sequence ID" value="NZ_FTMD01000023.1"/>
</dbReference>
<dbReference type="Gene3D" id="2.30.30.760">
    <property type="match status" value="1"/>
</dbReference>
<proteinExistence type="inferred from homology"/>
<dbReference type="PANTHER" id="PTHR36307">
    <property type="entry name" value="FLAGELLA BASAL BODY P-RING FORMATION PROTEIN FLGA"/>
    <property type="match status" value="1"/>
</dbReference>
<keyword evidence="3 4" id="KW-0574">Periplasm</keyword>
<keyword evidence="2 4" id="KW-0732">Signal</keyword>
<evidence type="ECO:0000256" key="2">
    <source>
        <dbReference type="ARBA" id="ARBA00022729"/>
    </source>
</evidence>
<dbReference type="EMBL" id="FTMD01000023">
    <property type="protein sequence ID" value="SIR60648.1"/>
    <property type="molecule type" value="Genomic_DNA"/>
</dbReference>
<feature type="domain" description="SAF" evidence="5">
    <location>
        <begin position="115"/>
        <end position="177"/>
    </location>
</feature>
<dbReference type="GO" id="GO:0042597">
    <property type="term" value="C:periplasmic space"/>
    <property type="evidence" value="ECO:0007669"/>
    <property type="project" value="UniProtKB-SubCell"/>
</dbReference>
<evidence type="ECO:0000313" key="6">
    <source>
        <dbReference type="EMBL" id="SIR60648.1"/>
    </source>
</evidence>
<name>A0A1N7CAL4_9RHOO</name>
<dbReference type="InterPro" id="IPR013974">
    <property type="entry name" value="SAF"/>
</dbReference>
<keyword evidence="6" id="KW-0969">Cilium</keyword>
<dbReference type="AlphaFoldDB" id="A0A1N7CAL4"/>
<accession>A0A1N7CAL4</accession>
<dbReference type="Pfam" id="PF13144">
    <property type="entry name" value="ChapFlgA"/>
    <property type="match status" value="1"/>
</dbReference>
<evidence type="ECO:0000256" key="3">
    <source>
        <dbReference type="ARBA" id="ARBA00022764"/>
    </source>
</evidence>
<evidence type="ECO:0000313" key="7">
    <source>
        <dbReference type="Proteomes" id="UP000186819"/>
    </source>
</evidence>
<evidence type="ECO:0000256" key="4">
    <source>
        <dbReference type="RuleBase" id="RU362063"/>
    </source>
</evidence>
<evidence type="ECO:0000259" key="5">
    <source>
        <dbReference type="SMART" id="SM00858"/>
    </source>
</evidence>
<dbReference type="OrthoDB" id="8561436at2"/>
<dbReference type="Pfam" id="PF17656">
    <property type="entry name" value="ChapFlgA_N"/>
    <property type="match status" value="1"/>
</dbReference>
<sequence length="239" mass="24841">MLSNRLIPPSRRRAVISLLPLSLALAGGSAGAQQPLPPVRQAVMTFLGQQTSGLPGKVGITVEGVDPQNQLPACAELVPFLPPGTRAWGRINVGVRCESPIGWTIYVPAQISVVGDYLVAARPIRAGQVIAPTDLERRSGDLAGEAPNTLTDMTQAVGHSARFTIAAGNALRTDMLRLPQAVRQGQNVKVVGSGSGFTVTNEGRALNAAAAGEPVRVRLGSGQVISGKARADGSVELDF</sequence>
<keyword evidence="7" id="KW-1185">Reference proteome</keyword>
<keyword evidence="6" id="KW-0282">Flagellum</keyword>
<dbReference type="Proteomes" id="UP000186819">
    <property type="component" value="Unassembled WGS sequence"/>
</dbReference>
<dbReference type="GO" id="GO:0044780">
    <property type="term" value="P:bacterial-type flagellum assembly"/>
    <property type="evidence" value="ECO:0007669"/>
    <property type="project" value="InterPro"/>
</dbReference>
<feature type="signal peptide" evidence="4">
    <location>
        <begin position="1"/>
        <end position="32"/>
    </location>
</feature>
<dbReference type="InterPro" id="IPR039246">
    <property type="entry name" value="Flagellar_FlgA"/>
</dbReference>
<evidence type="ECO:0000256" key="1">
    <source>
        <dbReference type="ARBA" id="ARBA00004418"/>
    </source>
</evidence>
<feature type="chain" id="PRO_5011826790" description="Flagella basal body P-ring formation protein FlgA" evidence="4">
    <location>
        <begin position="33"/>
        <end position="239"/>
    </location>
</feature>
<reference evidence="7" key="1">
    <citation type="submission" date="2017-01" db="EMBL/GenBank/DDBJ databases">
        <authorList>
            <person name="Varghese N."/>
            <person name="Submissions S."/>
        </authorList>
    </citation>
    <scope>NUCLEOTIDE SEQUENCE [LARGE SCALE GENOMIC DNA]</scope>
    <source>
        <strain evidence="7">ATCC 51758</strain>
    </source>
</reference>
<dbReference type="NCBIfam" id="TIGR03170">
    <property type="entry name" value="flgA_cterm"/>
    <property type="match status" value="1"/>
</dbReference>
<protein>
    <recommendedName>
        <fullName evidence="4">Flagella basal body P-ring formation protein FlgA</fullName>
    </recommendedName>
</protein>
<keyword evidence="4" id="KW-1005">Bacterial flagellum biogenesis</keyword>
<comment type="similarity">
    <text evidence="4">Belongs to the FlgA family.</text>
</comment>
<organism evidence="6 7">
    <name type="scientific">Aromatoleum tolulyticum</name>
    <dbReference type="NCBI Taxonomy" id="34027"/>
    <lineage>
        <taxon>Bacteria</taxon>
        <taxon>Pseudomonadati</taxon>
        <taxon>Pseudomonadota</taxon>
        <taxon>Betaproteobacteria</taxon>
        <taxon>Rhodocyclales</taxon>
        <taxon>Rhodocyclaceae</taxon>
        <taxon>Aromatoleum</taxon>
    </lineage>
</organism>
<comment type="subcellular location">
    <subcellularLocation>
        <location evidence="1 4">Periplasm</location>
    </subcellularLocation>
</comment>
<gene>
    <name evidence="6" type="ORF">SAMN05421829_1236</name>
</gene>
<dbReference type="Gene3D" id="3.90.1210.10">
    <property type="entry name" value="Antifreeze-like/N-acetylneuraminic acid synthase C-terminal domain"/>
    <property type="match status" value="1"/>
</dbReference>
<dbReference type="STRING" id="34027.SAMN05421829_1236"/>
<dbReference type="SMART" id="SM00858">
    <property type="entry name" value="SAF"/>
    <property type="match status" value="1"/>
</dbReference>
<dbReference type="CDD" id="cd11614">
    <property type="entry name" value="SAF_CpaB_FlgA_like"/>
    <property type="match status" value="1"/>
</dbReference>
<comment type="function">
    <text evidence="4">Involved in the assembly process of the P-ring formation. It may associate with FlgF on the rod constituting a structure essential for the P-ring assembly or may act as a modulator protein for the P-ring assembly.</text>
</comment>
<keyword evidence="6" id="KW-0966">Cell projection</keyword>
<dbReference type="InterPro" id="IPR041231">
    <property type="entry name" value="FlgA_N"/>
</dbReference>
<dbReference type="PANTHER" id="PTHR36307:SF1">
    <property type="entry name" value="FLAGELLA BASAL BODY P-RING FORMATION PROTEIN FLGA"/>
    <property type="match status" value="1"/>
</dbReference>
<dbReference type="InterPro" id="IPR017585">
    <property type="entry name" value="SAF_FlgA"/>
</dbReference>